<keyword evidence="5" id="KW-1133">Transmembrane helix</keyword>
<feature type="domain" description="Fibronectin type-III" evidence="7">
    <location>
        <begin position="589"/>
        <end position="682"/>
    </location>
</feature>
<dbReference type="InterPro" id="IPR003598">
    <property type="entry name" value="Ig_sub2"/>
</dbReference>
<keyword evidence="4" id="KW-1015">Disulfide bond</keyword>
<dbReference type="Pfam" id="PF07679">
    <property type="entry name" value="I-set"/>
    <property type="match status" value="1"/>
</dbReference>
<keyword evidence="2" id="KW-0677">Repeat</keyword>
<dbReference type="InterPro" id="IPR013783">
    <property type="entry name" value="Ig-like_fold"/>
</dbReference>
<dbReference type="GO" id="GO:0009653">
    <property type="term" value="P:anatomical structure morphogenesis"/>
    <property type="evidence" value="ECO:0007669"/>
    <property type="project" value="UniProtKB-ARBA"/>
</dbReference>
<comment type="caution">
    <text evidence="8">The sequence shown here is derived from an EMBL/GenBank/DDBJ whole genome shotgun (WGS) entry which is preliminary data.</text>
</comment>
<dbReference type="PROSITE" id="PS50853">
    <property type="entry name" value="FN3"/>
    <property type="match status" value="1"/>
</dbReference>
<dbReference type="PANTHER" id="PTHR23278:SF19">
    <property type="entry name" value="OBSCURIN"/>
    <property type="match status" value="1"/>
</dbReference>
<proteinExistence type="predicted"/>
<dbReference type="Pfam" id="PF08205">
    <property type="entry name" value="C2-set_2"/>
    <property type="match status" value="1"/>
</dbReference>
<dbReference type="GO" id="GO:0016020">
    <property type="term" value="C:membrane"/>
    <property type="evidence" value="ECO:0007669"/>
    <property type="project" value="UniProtKB-SubCell"/>
</dbReference>
<dbReference type="OrthoDB" id="6423022at2759"/>
<dbReference type="GO" id="GO:0030154">
    <property type="term" value="P:cell differentiation"/>
    <property type="evidence" value="ECO:0007669"/>
    <property type="project" value="UniProtKB-ARBA"/>
</dbReference>
<dbReference type="PANTHER" id="PTHR23278">
    <property type="entry name" value="SIDESTEP PROTEIN"/>
    <property type="match status" value="1"/>
</dbReference>
<evidence type="ECO:0000256" key="5">
    <source>
        <dbReference type="SAM" id="Phobius"/>
    </source>
</evidence>
<dbReference type="EMBL" id="BGPR01000311">
    <property type="protein sequence ID" value="GBM12283.1"/>
    <property type="molecule type" value="Genomic_DNA"/>
</dbReference>
<sequence length="815" mass="91124">MTGLPQSKKISTVRFYAYRMMKRSSDFSILLRSNALFYQFIVDMYAKIEWERLLYVRLNQRTLRVEEYAHLTDAVMNDEFPEIHAVVGSTVYLPCPLSPPSSDDAVALVLWYRLDLANPIYTLDARSVPSEAKHFSSKVLGSRAYFNVSRGASAHIKLEPVEEDDEGEYRCRIDYKRGRTLNRLVKLNVIVPVRNVIIRGVGNITYNGVIGPFTEGERLVLICEAVGGRPVPSVVWRQGKAVLPGSISRNEQGWIRNEIVFDRLRRQDLLTELLCQASNNNFTAPVYSSVTIDLNLKPLTIQITNPPKILTAGDTLEMNCQSEGSKPPSQITWTKSTEDITHLAIHNVYGRISVSSLTLKLTPDDNGKKLICRAQNPHLPESALFDSLNLTVQFTPVLTLVFGASVQSEHIREGSDVYFECNIQANPPVTVVRWRFQSHMLEHAPHVGIVIRNHSLLLHNVTRKNRGVYQCVAENSLGRGKSEEVILRIQHSPVCVPRQQRRYGIAWHWKGNLSCAVEADPNEVSFTWTLNNITVAREEPGIQIQGGSKSVLEYHTVTKTDYGTLLCHATNAIGPMKEPCTMTVVTAGPPPPLQNCLVTNQTTHSLSVSCEPDETSKLPTYHLEMYDMKGEQLVVNITSRREPYFYVHGLPAGSTFIVALYTTTSKGRSETVALTTNTLLSNERNQNPESVNLMNVIILASLAVLGTLTLLAIIAGIIVFRSKGEPAALEAATTETELTEKMPSSKHSFDDSNPYVYHTTDMPTEFVHLTPKSAPDCLYNTLMDTHQKNFESVLCKAHSLSEEDIEVILPPVIDR</sequence>
<evidence type="ECO:0000313" key="9">
    <source>
        <dbReference type="Proteomes" id="UP000499080"/>
    </source>
</evidence>
<dbReference type="SUPFAM" id="SSF48726">
    <property type="entry name" value="Immunoglobulin"/>
    <property type="match status" value="5"/>
</dbReference>
<dbReference type="SUPFAM" id="SSF49265">
    <property type="entry name" value="Fibronectin type III"/>
    <property type="match status" value="1"/>
</dbReference>
<gene>
    <name evidence="8" type="primary">Nphs1_1</name>
    <name evidence="8" type="ORF">AVEN_155285_1</name>
</gene>
<accession>A0A4Y2D6F2</accession>
<dbReference type="InterPro" id="IPR036116">
    <property type="entry name" value="FN3_sf"/>
</dbReference>
<evidence type="ECO:0000313" key="8">
    <source>
        <dbReference type="EMBL" id="GBM12283.1"/>
    </source>
</evidence>
<dbReference type="InterPro" id="IPR036179">
    <property type="entry name" value="Ig-like_dom_sf"/>
</dbReference>
<reference evidence="8 9" key="1">
    <citation type="journal article" date="2019" name="Sci. Rep.">
        <title>Orb-weaving spider Araneus ventricosus genome elucidates the spidroin gene catalogue.</title>
        <authorList>
            <person name="Kono N."/>
            <person name="Nakamura H."/>
            <person name="Ohtoshi R."/>
            <person name="Moran D.A.P."/>
            <person name="Shinohara A."/>
            <person name="Yoshida Y."/>
            <person name="Fujiwara M."/>
            <person name="Mori M."/>
            <person name="Tomita M."/>
            <person name="Arakawa K."/>
        </authorList>
    </citation>
    <scope>NUCLEOTIDE SEQUENCE [LARGE SCALE GENOMIC DNA]</scope>
</reference>
<dbReference type="InterPro" id="IPR003599">
    <property type="entry name" value="Ig_sub"/>
</dbReference>
<dbReference type="SMART" id="SM00409">
    <property type="entry name" value="IG"/>
    <property type="match status" value="4"/>
</dbReference>
<feature type="domain" description="Ig-like" evidence="6">
    <location>
        <begin position="298"/>
        <end position="391"/>
    </location>
</feature>
<dbReference type="InterPro" id="IPR003961">
    <property type="entry name" value="FN3_dom"/>
</dbReference>
<feature type="domain" description="Ig-like" evidence="6">
    <location>
        <begin position="192"/>
        <end position="291"/>
    </location>
</feature>
<dbReference type="InterPro" id="IPR013162">
    <property type="entry name" value="CD80_C2-set"/>
</dbReference>
<organism evidence="8 9">
    <name type="scientific">Araneus ventricosus</name>
    <name type="common">Orbweaver spider</name>
    <name type="synonym">Epeira ventricosa</name>
    <dbReference type="NCBI Taxonomy" id="182803"/>
    <lineage>
        <taxon>Eukaryota</taxon>
        <taxon>Metazoa</taxon>
        <taxon>Ecdysozoa</taxon>
        <taxon>Arthropoda</taxon>
        <taxon>Chelicerata</taxon>
        <taxon>Arachnida</taxon>
        <taxon>Araneae</taxon>
        <taxon>Araneomorphae</taxon>
        <taxon>Entelegynae</taxon>
        <taxon>Araneoidea</taxon>
        <taxon>Araneidae</taxon>
        <taxon>Araneus</taxon>
    </lineage>
</organism>
<evidence type="ECO:0000256" key="1">
    <source>
        <dbReference type="ARBA" id="ARBA00004167"/>
    </source>
</evidence>
<dbReference type="InterPro" id="IPR013098">
    <property type="entry name" value="Ig_I-set"/>
</dbReference>
<dbReference type="CDD" id="cd00063">
    <property type="entry name" value="FN3"/>
    <property type="match status" value="1"/>
</dbReference>
<comment type="subcellular location">
    <subcellularLocation>
        <location evidence="1">Membrane</location>
        <topology evidence="1">Single-pass membrane protein</topology>
    </subcellularLocation>
</comment>
<evidence type="ECO:0000256" key="3">
    <source>
        <dbReference type="ARBA" id="ARBA00023136"/>
    </source>
</evidence>
<feature type="domain" description="Ig-like" evidence="6">
    <location>
        <begin position="88"/>
        <end position="182"/>
    </location>
</feature>
<keyword evidence="3 5" id="KW-0472">Membrane</keyword>
<dbReference type="Gene3D" id="2.60.40.10">
    <property type="entry name" value="Immunoglobulins"/>
    <property type="match status" value="6"/>
</dbReference>
<dbReference type="AlphaFoldDB" id="A0A4Y2D6F2"/>
<evidence type="ECO:0000256" key="4">
    <source>
        <dbReference type="ARBA" id="ARBA00023157"/>
    </source>
</evidence>
<dbReference type="CDD" id="cd00096">
    <property type="entry name" value="Ig"/>
    <property type="match status" value="1"/>
</dbReference>
<dbReference type="PROSITE" id="PS50835">
    <property type="entry name" value="IG_LIKE"/>
    <property type="match status" value="5"/>
</dbReference>
<keyword evidence="9" id="KW-1185">Reference proteome</keyword>
<dbReference type="InterPro" id="IPR025476">
    <property type="entry name" value="Helitron_helicase-like"/>
</dbReference>
<keyword evidence="5" id="KW-0812">Transmembrane</keyword>
<feature type="domain" description="Ig-like" evidence="6">
    <location>
        <begin position="396"/>
        <end position="487"/>
    </location>
</feature>
<evidence type="ECO:0000259" key="6">
    <source>
        <dbReference type="PROSITE" id="PS50835"/>
    </source>
</evidence>
<feature type="transmembrane region" description="Helical" evidence="5">
    <location>
        <begin position="693"/>
        <end position="720"/>
    </location>
</feature>
<evidence type="ECO:0000259" key="7">
    <source>
        <dbReference type="PROSITE" id="PS50853"/>
    </source>
</evidence>
<dbReference type="Pfam" id="PF14214">
    <property type="entry name" value="Helitron_like_N"/>
    <property type="match status" value="1"/>
</dbReference>
<dbReference type="InterPro" id="IPR007110">
    <property type="entry name" value="Ig-like_dom"/>
</dbReference>
<dbReference type="SMART" id="SM00408">
    <property type="entry name" value="IGc2"/>
    <property type="match status" value="5"/>
</dbReference>
<name>A0A4Y2D6F2_ARAVE</name>
<protein>
    <submittedName>
        <fullName evidence="8">Nephrin</fullName>
    </submittedName>
</protein>
<feature type="domain" description="Ig-like" evidence="6">
    <location>
        <begin position="513"/>
        <end position="583"/>
    </location>
</feature>
<evidence type="ECO:0000256" key="2">
    <source>
        <dbReference type="ARBA" id="ARBA00022737"/>
    </source>
</evidence>
<dbReference type="Proteomes" id="UP000499080">
    <property type="component" value="Unassembled WGS sequence"/>
</dbReference>